<feature type="transmembrane region" description="Helical" evidence="5">
    <location>
        <begin position="121"/>
        <end position="141"/>
    </location>
</feature>
<feature type="domain" description="O-antigen ligase-related" evidence="6">
    <location>
        <begin position="259"/>
        <end position="407"/>
    </location>
</feature>
<dbReference type="InterPro" id="IPR051533">
    <property type="entry name" value="WaaL-like"/>
</dbReference>
<feature type="transmembrane region" description="Helical" evidence="5">
    <location>
        <begin position="273"/>
        <end position="289"/>
    </location>
</feature>
<feature type="transmembrane region" description="Helical" evidence="5">
    <location>
        <begin position="251"/>
        <end position="267"/>
    </location>
</feature>
<dbReference type="GO" id="GO:0016874">
    <property type="term" value="F:ligase activity"/>
    <property type="evidence" value="ECO:0007669"/>
    <property type="project" value="UniProtKB-KW"/>
</dbReference>
<organism evidence="7 8">
    <name type="scientific">Pseudanabaena catenata USMAC16</name>
    <dbReference type="NCBI Taxonomy" id="1855837"/>
    <lineage>
        <taxon>Bacteria</taxon>
        <taxon>Bacillati</taxon>
        <taxon>Cyanobacteriota</taxon>
        <taxon>Cyanophyceae</taxon>
        <taxon>Pseudanabaenales</taxon>
        <taxon>Pseudanabaenaceae</taxon>
        <taxon>Pseudanabaena</taxon>
    </lineage>
</organism>
<gene>
    <name evidence="7" type="ORF">FEV09_11155</name>
</gene>
<dbReference type="PANTHER" id="PTHR37422">
    <property type="entry name" value="TEICHURONIC ACID BIOSYNTHESIS PROTEIN TUAE"/>
    <property type="match status" value="1"/>
</dbReference>
<feature type="transmembrane region" description="Helical" evidence="5">
    <location>
        <begin position="396"/>
        <end position="420"/>
    </location>
</feature>
<reference evidence="7" key="1">
    <citation type="submission" date="2019-05" db="EMBL/GenBank/DDBJ databases">
        <title>Whole genome sequencing of Pseudanabaena catenata USMAC16.</title>
        <authorList>
            <person name="Khan Z."/>
            <person name="Omar W.M."/>
            <person name="Convey P."/>
            <person name="Merican F."/>
            <person name="Najimudin N."/>
        </authorList>
    </citation>
    <scope>NUCLEOTIDE SEQUENCE</scope>
    <source>
        <strain evidence="7">USMAC16</strain>
    </source>
</reference>
<feature type="transmembrane region" description="Helical" evidence="5">
    <location>
        <begin position="162"/>
        <end position="184"/>
    </location>
</feature>
<evidence type="ECO:0000256" key="4">
    <source>
        <dbReference type="ARBA" id="ARBA00023136"/>
    </source>
</evidence>
<dbReference type="InterPro" id="IPR007016">
    <property type="entry name" value="O-antigen_ligase-rel_domated"/>
</dbReference>
<dbReference type="Gene3D" id="1.25.40.10">
    <property type="entry name" value="Tetratricopeptide repeat domain"/>
    <property type="match status" value="1"/>
</dbReference>
<feature type="transmembrane region" description="Helical" evidence="5">
    <location>
        <begin position="226"/>
        <end position="244"/>
    </location>
</feature>
<protein>
    <submittedName>
        <fullName evidence="7">O-antigen ligase family protein</fullName>
    </submittedName>
</protein>
<dbReference type="AlphaFoldDB" id="A0A9X4MCB3"/>
<evidence type="ECO:0000313" key="8">
    <source>
        <dbReference type="Proteomes" id="UP001152872"/>
    </source>
</evidence>
<evidence type="ECO:0000256" key="2">
    <source>
        <dbReference type="ARBA" id="ARBA00022692"/>
    </source>
</evidence>
<dbReference type="Proteomes" id="UP001152872">
    <property type="component" value="Unassembled WGS sequence"/>
</dbReference>
<dbReference type="PANTHER" id="PTHR37422:SF23">
    <property type="entry name" value="TEICHURONIC ACID BIOSYNTHESIS PROTEIN TUAE"/>
    <property type="match status" value="1"/>
</dbReference>
<keyword evidence="2 5" id="KW-0812">Transmembrane</keyword>
<feature type="transmembrane region" description="Helical" evidence="5">
    <location>
        <begin position="436"/>
        <end position="454"/>
    </location>
</feature>
<dbReference type="RefSeq" id="WP_009627227.1">
    <property type="nucleotide sequence ID" value="NZ_VBTY01000082.1"/>
</dbReference>
<dbReference type="Pfam" id="PF04932">
    <property type="entry name" value="Wzy_C"/>
    <property type="match status" value="1"/>
</dbReference>
<dbReference type="SUPFAM" id="SSF48452">
    <property type="entry name" value="TPR-like"/>
    <property type="match status" value="1"/>
</dbReference>
<evidence type="ECO:0000313" key="7">
    <source>
        <dbReference type="EMBL" id="MDG3495116.1"/>
    </source>
</evidence>
<dbReference type="EMBL" id="VBTY01000082">
    <property type="protein sequence ID" value="MDG3495116.1"/>
    <property type="molecule type" value="Genomic_DNA"/>
</dbReference>
<keyword evidence="4 5" id="KW-0472">Membrane</keyword>
<feature type="transmembrane region" description="Helical" evidence="5">
    <location>
        <begin position="497"/>
        <end position="515"/>
    </location>
</feature>
<feature type="transmembrane region" description="Helical" evidence="5">
    <location>
        <begin position="62"/>
        <end position="82"/>
    </location>
</feature>
<accession>A0A9X4MCB3</accession>
<evidence type="ECO:0000256" key="5">
    <source>
        <dbReference type="SAM" id="Phobius"/>
    </source>
</evidence>
<dbReference type="InterPro" id="IPR011990">
    <property type="entry name" value="TPR-like_helical_dom_sf"/>
</dbReference>
<keyword evidence="3 5" id="KW-1133">Transmembrane helix</keyword>
<dbReference type="GO" id="GO:0016020">
    <property type="term" value="C:membrane"/>
    <property type="evidence" value="ECO:0007669"/>
    <property type="project" value="UniProtKB-SubCell"/>
</dbReference>
<proteinExistence type="predicted"/>
<feature type="transmembrane region" description="Helical" evidence="5">
    <location>
        <begin position="296"/>
        <end position="314"/>
    </location>
</feature>
<feature type="transmembrane region" description="Helical" evidence="5">
    <location>
        <begin position="94"/>
        <end position="115"/>
    </location>
</feature>
<keyword evidence="7" id="KW-0436">Ligase</keyword>
<comment type="caution">
    <text evidence="7">The sequence shown here is derived from an EMBL/GenBank/DDBJ whole genome shotgun (WGS) entry which is preliminary data.</text>
</comment>
<evidence type="ECO:0000256" key="1">
    <source>
        <dbReference type="ARBA" id="ARBA00004141"/>
    </source>
</evidence>
<evidence type="ECO:0000259" key="6">
    <source>
        <dbReference type="Pfam" id="PF04932"/>
    </source>
</evidence>
<name>A0A9X4MCB3_9CYAN</name>
<keyword evidence="8" id="KW-1185">Reference proteome</keyword>
<feature type="transmembrane region" description="Helical" evidence="5">
    <location>
        <begin position="33"/>
        <end position="50"/>
    </location>
</feature>
<evidence type="ECO:0000256" key="3">
    <source>
        <dbReference type="ARBA" id="ARBA00022989"/>
    </source>
</evidence>
<sequence>MAEQVTEQVTEQATEQATDYFVKLDFPNFMSTGRLIVQLGIAAYILFTLLPDSSTQMVAFPWVMLWQVGLLCFAIAGLLNLWRQQKSFYLLGSGFDWAIGASTITLCLSTMFSQFPNQGMWYSLTAFGYFIALYVTNNFLHGASSQSHKVFSQEGESNDSQLLPILRFLGLLGIAVIIESLVFWTTQTWLPQLANFAKLNQWGLNLSYDFSDLQSRNWAPMGHQNYVAGFLMLVLPILASLAIAQRGMWRSLWLVGIGLGLVDLYTTSSRGGFLGLGAIVLYGILVALFKSRGNRWLAIGGGGGAIAIFALLIATNNRLRSLISGLVSSFANPAQGSGELFFRAIAADTGWRIGLDHWLFGAGAGSAILFYQQYRPSWAGREAELLFQLHSTPVHLWAELGIGAVIVVVLVGVAIASLFVKLHRSPTWNANPQEQAITYGLFASLIGYGMLAITDYQLDVPAISGSLVIVFASLAYLGQVHSGELISLGHQKQPRLWLSILATVYLVIAIAWLVPVNTAWQASSMGFIYLARARNDLAIAKQETVTEAIAAIDKFQDRLKLAHQLAPWEPYYPYQLGWNLADLAISYPNLPQSPTWQKDGLTWIKAAIAINPNNEAGYNAAAWLSLRDASPTDPLSAVQAAESYFRRGLELVPTKRSLSFGLGISLLRQGKNPEAIAAMVAEVLNDPSFITSPIWSDPAFQSLYPQIVTNLENAYRNSPSKAVYLAALRWWNGNPNAVDELKQTGNSTAILLANAIANDTNALQAVKQNPQTPLEMVISAWLNPNLRDKLLERAYVFATSSLPDERSVFTVKAMSDRMNQAPNFDAWLRSPLPVNSPLVLNYRRARLGFNVVSRHLDGVVPLDFFEVRDRAEISLFFKDLFS</sequence>
<comment type="subcellular location">
    <subcellularLocation>
        <location evidence="1">Membrane</location>
        <topology evidence="1">Multi-pass membrane protein</topology>
    </subcellularLocation>
</comment>